<comment type="similarity">
    <text evidence="1">Belongs to the small GTPase superfamily. Rab family.</text>
</comment>
<dbReference type="PROSITE" id="PS51419">
    <property type="entry name" value="RAB"/>
    <property type="match status" value="1"/>
</dbReference>
<dbReference type="SMART" id="SM00174">
    <property type="entry name" value="RHO"/>
    <property type="match status" value="1"/>
</dbReference>
<dbReference type="PRINTS" id="PR00449">
    <property type="entry name" value="RASTRNSFRMNG"/>
</dbReference>
<comment type="caution">
    <text evidence="6">The sequence shown here is derived from an EMBL/GenBank/DDBJ whole genome shotgun (WGS) entry which is preliminary data.</text>
</comment>
<feature type="compositionally biased region" description="Low complexity" evidence="5">
    <location>
        <begin position="189"/>
        <end position="230"/>
    </location>
</feature>
<dbReference type="EMBL" id="MU069620">
    <property type="protein sequence ID" value="KAF5837319.1"/>
    <property type="molecule type" value="Genomic_DNA"/>
</dbReference>
<proteinExistence type="inferred from homology"/>
<dbReference type="SUPFAM" id="SSF52540">
    <property type="entry name" value="P-loop containing nucleoside triphosphate hydrolases"/>
    <property type="match status" value="1"/>
</dbReference>
<keyword evidence="3" id="KW-0342">GTP-binding</keyword>
<dbReference type="SMART" id="SM00175">
    <property type="entry name" value="RAB"/>
    <property type="match status" value="1"/>
</dbReference>
<dbReference type="NCBIfam" id="TIGR00231">
    <property type="entry name" value="small_GTP"/>
    <property type="match status" value="1"/>
</dbReference>
<dbReference type="InterPro" id="IPR050227">
    <property type="entry name" value="Rab"/>
</dbReference>
<dbReference type="InterPro" id="IPR001806">
    <property type="entry name" value="Small_GTPase"/>
</dbReference>
<evidence type="ECO:0000313" key="7">
    <source>
        <dbReference type="Proteomes" id="UP000815325"/>
    </source>
</evidence>
<dbReference type="Pfam" id="PF00071">
    <property type="entry name" value="Ras"/>
    <property type="match status" value="1"/>
</dbReference>
<evidence type="ECO:0000256" key="2">
    <source>
        <dbReference type="ARBA" id="ARBA00022741"/>
    </source>
</evidence>
<keyword evidence="7" id="KW-1185">Reference proteome</keyword>
<sequence>MEDFDREIKVLVVGDGGVGKTSMIRRFCKGMFTDEYKKTIGVDFMEKPLFVDKLGEEVRFMLWDTAGQEEFNSITRVYYRGAGAAVIAFATNDRASFDAVASWKDKIEAECGEVAIALVQNKVDLVHQSAMTAEEVEGLARKLGCKLYRTCVKEDINVTEVFVYLAELHDKKMNSGRLGMPPQRPVAFSGASLQGSSPGAGSSPSAQQQADGQEGDGVQQPQQQVLRQVQSPTPQAEAKTVELRPNKERGKKKKGVGAKMSQC</sequence>
<name>A0ABQ7GRV8_DUNSA</name>
<accession>A0ABQ7GRV8</accession>
<feature type="compositionally biased region" description="Basic and acidic residues" evidence="5">
    <location>
        <begin position="239"/>
        <end position="248"/>
    </location>
</feature>
<evidence type="ECO:0000313" key="6">
    <source>
        <dbReference type="EMBL" id="KAF5837319.1"/>
    </source>
</evidence>
<dbReference type="PROSITE" id="PS51421">
    <property type="entry name" value="RAS"/>
    <property type="match status" value="1"/>
</dbReference>
<dbReference type="SMART" id="SM00176">
    <property type="entry name" value="RAN"/>
    <property type="match status" value="1"/>
</dbReference>
<keyword evidence="2" id="KW-0547">Nucleotide-binding</keyword>
<dbReference type="InterPro" id="IPR005225">
    <property type="entry name" value="Small_GTP-bd"/>
</dbReference>
<protein>
    <submittedName>
        <fullName evidence="6">Small rab-related GTPase</fullName>
    </submittedName>
</protein>
<comment type="subcellular location">
    <subcellularLocation>
        <location evidence="4">Endomembrane system</location>
        <topology evidence="4">Lipid-anchor</topology>
    </subcellularLocation>
</comment>
<feature type="region of interest" description="Disordered" evidence="5">
    <location>
        <begin position="174"/>
        <end position="263"/>
    </location>
</feature>
<dbReference type="PANTHER" id="PTHR47977">
    <property type="entry name" value="RAS-RELATED PROTEIN RAB"/>
    <property type="match status" value="1"/>
</dbReference>
<evidence type="ECO:0000256" key="4">
    <source>
        <dbReference type="ARBA" id="ARBA00037868"/>
    </source>
</evidence>
<dbReference type="InterPro" id="IPR027417">
    <property type="entry name" value="P-loop_NTPase"/>
</dbReference>
<dbReference type="Gene3D" id="3.40.50.300">
    <property type="entry name" value="P-loop containing nucleotide triphosphate hydrolases"/>
    <property type="match status" value="1"/>
</dbReference>
<evidence type="ECO:0000256" key="5">
    <source>
        <dbReference type="SAM" id="MobiDB-lite"/>
    </source>
</evidence>
<evidence type="ECO:0000256" key="3">
    <source>
        <dbReference type="ARBA" id="ARBA00023134"/>
    </source>
</evidence>
<evidence type="ECO:0000256" key="1">
    <source>
        <dbReference type="ARBA" id="ARBA00006270"/>
    </source>
</evidence>
<organism evidence="6 7">
    <name type="scientific">Dunaliella salina</name>
    <name type="common">Green alga</name>
    <name type="synonym">Protococcus salinus</name>
    <dbReference type="NCBI Taxonomy" id="3046"/>
    <lineage>
        <taxon>Eukaryota</taxon>
        <taxon>Viridiplantae</taxon>
        <taxon>Chlorophyta</taxon>
        <taxon>core chlorophytes</taxon>
        <taxon>Chlorophyceae</taxon>
        <taxon>CS clade</taxon>
        <taxon>Chlamydomonadales</taxon>
        <taxon>Dunaliellaceae</taxon>
        <taxon>Dunaliella</taxon>
    </lineage>
</organism>
<dbReference type="Proteomes" id="UP000815325">
    <property type="component" value="Unassembled WGS sequence"/>
</dbReference>
<gene>
    <name evidence="6" type="ORF">DUNSADRAFT_4527</name>
</gene>
<dbReference type="SMART" id="SM00173">
    <property type="entry name" value="RAS"/>
    <property type="match status" value="1"/>
</dbReference>
<reference evidence="6" key="1">
    <citation type="submission" date="2017-08" db="EMBL/GenBank/DDBJ databases">
        <authorList>
            <person name="Polle J.E."/>
            <person name="Barry K."/>
            <person name="Cushman J."/>
            <person name="Schmutz J."/>
            <person name="Tran D."/>
            <person name="Hathwaick L.T."/>
            <person name="Yim W.C."/>
            <person name="Jenkins J."/>
            <person name="Mckie-Krisberg Z.M."/>
            <person name="Prochnik S."/>
            <person name="Lindquist E."/>
            <person name="Dockter R.B."/>
            <person name="Adam C."/>
            <person name="Molina H."/>
            <person name="Bunkerborg J."/>
            <person name="Jin E."/>
            <person name="Buchheim M."/>
            <person name="Magnuson J."/>
        </authorList>
    </citation>
    <scope>NUCLEOTIDE SEQUENCE</scope>
    <source>
        <strain evidence="6">CCAP 19/18</strain>
    </source>
</reference>